<feature type="signal peptide" evidence="1">
    <location>
        <begin position="1"/>
        <end position="21"/>
    </location>
</feature>
<dbReference type="Proteomes" id="UP000226192">
    <property type="component" value="Unassembled WGS sequence"/>
</dbReference>
<sequence length="167" mass="17551">MALVALYLCLLLVCESALAAALPTTGSALARRQPSPSLWWEPSIDGTMTCDPPSYAEDLDLEPANWRQCASLYSSLAGQNGTFHISNSPNATAIPLLSHTDCILSVLPLDTDKGPYTIGSRDVETILGDGLRNFSRGTLLSVKGVVKCDVAGGGRAGLSWQISKSAG</sequence>
<dbReference type="Pfam" id="PF14856">
    <property type="entry name" value="Hce2"/>
    <property type="match status" value="1"/>
</dbReference>
<dbReference type="AlphaFoldDB" id="A0A2C5XRQ1"/>
<feature type="domain" description="Ecp2 effector protein-like" evidence="2">
    <location>
        <begin position="49"/>
        <end position="148"/>
    </location>
</feature>
<evidence type="ECO:0000313" key="4">
    <source>
        <dbReference type="Proteomes" id="UP000226192"/>
    </source>
</evidence>
<evidence type="ECO:0000256" key="1">
    <source>
        <dbReference type="SAM" id="SignalP"/>
    </source>
</evidence>
<accession>A0A2C5XRQ1</accession>
<comment type="caution">
    <text evidence="3">The sequence shown here is derived from an EMBL/GenBank/DDBJ whole genome shotgun (WGS) entry which is preliminary data.</text>
</comment>
<protein>
    <recommendedName>
        <fullName evidence="2">Ecp2 effector protein-like domain-containing protein</fullName>
    </recommendedName>
</protein>
<organism evidence="3 4">
    <name type="scientific">Ophiocordyceps australis</name>
    <dbReference type="NCBI Taxonomy" id="1399860"/>
    <lineage>
        <taxon>Eukaryota</taxon>
        <taxon>Fungi</taxon>
        <taxon>Dikarya</taxon>
        <taxon>Ascomycota</taxon>
        <taxon>Pezizomycotina</taxon>
        <taxon>Sordariomycetes</taxon>
        <taxon>Hypocreomycetidae</taxon>
        <taxon>Hypocreales</taxon>
        <taxon>Ophiocordycipitaceae</taxon>
        <taxon>Ophiocordyceps</taxon>
    </lineage>
</organism>
<dbReference type="OrthoDB" id="4944568at2759"/>
<reference evidence="3 4" key="1">
    <citation type="submission" date="2017-06" db="EMBL/GenBank/DDBJ databases">
        <title>Ant-infecting Ophiocordyceps genomes reveal a high diversity of potential behavioral manipulation genes and a possible major role for enterotoxins.</title>
        <authorList>
            <person name="De Bekker C."/>
            <person name="Evans H.C."/>
            <person name="Brachmann A."/>
            <person name="Hughes D.P."/>
        </authorList>
    </citation>
    <scope>NUCLEOTIDE SEQUENCE [LARGE SCALE GENOMIC DNA]</scope>
    <source>
        <strain evidence="3 4">Map64</strain>
    </source>
</reference>
<gene>
    <name evidence="3" type="ORF">CDD81_3703</name>
</gene>
<dbReference type="EMBL" id="NJET01000237">
    <property type="protein sequence ID" value="PHH59127.1"/>
    <property type="molecule type" value="Genomic_DNA"/>
</dbReference>
<keyword evidence="4" id="KW-1185">Reference proteome</keyword>
<evidence type="ECO:0000259" key="2">
    <source>
        <dbReference type="Pfam" id="PF14856"/>
    </source>
</evidence>
<proteinExistence type="predicted"/>
<keyword evidence="1" id="KW-0732">Signal</keyword>
<dbReference type="InterPro" id="IPR029226">
    <property type="entry name" value="Ecp2-like"/>
</dbReference>
<feature type="chain" id="PRO_5011976523" description="Ecp2 effector protein-like domain-containing protein" evidence="1">
    <location>
        <begin position="22"/>
        <end position="167"/>
    </location>
</feature>
<dbReference type="STRING" id="1399860.A0A2C5XRQ1"/>
<name>A0A2C5XRQ1_9HYPO</name>
<evidence type="ECO:0000313" key="3">
    <source>
        <dbReference type="EMBL" id="PHH59127.1"/>
    </source>
</evidence>